<evidence type="ECO:0000313" key="1">
    <source>
        <dbReference type="EMBL" id="MDL2401245.1"/>
    </source>
</evidence>
<evidence type="ECO:0000313" key="2">
    <source>
        <dbReference type="Proteomes" id="UP001172645"/>
    </source>
</evidence>
<sequence length="156" mass="17098">MFYDLALSFDQTTRRCDLALDADCNLAIDTTPITPMMLSIGLDHRAGPDDPLPDGRSQFLAPASYSERRGCAGDALDPFGDLTGSLMWLLSRAKQTEQTRQLCEYWLAQCLAWALDETGEAAEINVVWLQTGATAILKYTAEVQDASVTLTYRVGG</sequence>
<dbReference type="RefSeq" id="WP_285870436.1">
    <property type="nucleotide sequence ID" value="NZ_JARFYM010000017.1"/>
</dbReference>
<dbReference type="Pfam" id="PF07409">
    <property type="entry name" value="GP46"/>
    <property type="match status" value="1"/>
</dbReference>
<keyword evidence="2" id="KW-1185">Reference proteome</keyword>
<dbReference type="EMBL" id="JARFYM010000017">
    <property type="protein sequence ID" value="MDL2401245.1"/>
    <property type="molecule type" value="Genomic_DNA"/>
</dbReference>
<dbReference type="InterPro" id="IPR010877">
    <property type="entry name" value="Phage_Mu_Gp46"/>
</dbReference>
<protein>
    <submittedName>
        <fullName evidence="1">Phage GP46 family protein</fullName>
    </submittedName>
</protein>
<name>A0ABT7JY58_9HYPH</name>
<gene>
    <name evidence="1" type="ORF">PY649_20270</name>
</gene>
<proteinExistence type="predicted"/>
<organism evidence="1 2">
    <name type="scientific">Rhizobium mayense</name>
    <dbReference type="NCBI Taxonomy" id="1312184"/>
    <lineage>
        <taxon>Bacteria</taxon>
        <taxon>Pseudomonadati</taxon>
        <taxon>Pseudomonadota</taxon>
        <taxon>Alphaproteobacteria</taxon>
        <taxon>Hyphomicrobiales</taxon>
        <taxon>Rhizobiaceae</taxon>
        <taxon>Rhizobium/Agrobacterium group</taxon>
        <taxon>Rhizobium</taxon>
    </lineage>
</organism>
<reference evidence="1" key="1">
    <citation type="submission" date="2023-06" db="EMBL/GenBank/DDBJ databases">
        <title>Phylogenetic Diversity of Rhizobium strains.</title>
        <authorList>
            <person name="Moura F.T."/>
            <person name="Helene L.C.F."/>
            <person name="Hungria M."/>
        </authorList>
    </citation>
    <scope>NUCLEOTIDE SEQUENCE</scope>
    <source>
        <strain evidence="1">CCGE526</strain>
    </source>
</reference>
<comment type="caution">
    <text evidence="1">The sequence shown here is derived from an EMBL/GenBank/DDBJ whole genome shotgun (WGS) entry which is preliminary data.</text>
</comment>
<accession>A0ABT7JY58</accession>
<dbReference type="Proteomes" id="UP001172645">
    <property type="component" value="Unassembled WGS sequence"/>
</dbReference>